<dbReference type="PANTHER" id="PTHR19446">
    <property type="entry name" value="REVERSE TRANSCRIPTASES"/>
    <property type="match status" value="1"/>
</dbReference>
<name>A0A183PCA5_9TREM</name>
<feature type="region of interest" description="Disordered" evidence="1">
    <location>
        <begin position="20"/>
        <end position="39"/>
    </location>
</feature>
<protein>
    <submittedName>
        <fullName evidence="2">Uncharacterized protein</fullName>
    </submittedName>
</protein>
<evidence type="ECO:0000313" key="3">
    <source>
        <dbReference type="Proteomes" id="UP000269396"/>
    </source>
</evidence>
<keyword evidence="3" id="KW-1185">Reference proteome</keyword>
<dbReference type="Proteomes" id="UP000269396">
    <property type="component" value="Unassembled WGS sequence"/>
</dbReference>
<gene>
    <name evidence="2" type="ORF">SMTD_LOCUS11991</name>
</gene>
<dbReference type="AlphaFoldDB" id="A0A183PCA5"/>
<evidence type="ECO:0000313" key="2">
    <source>
        <dbReference type="EMBL" id="VDP59798.1"/>
    </source>
</evidence>
<evidence type="ECO:0000256" key="1">
    <source>
        <dbReference type="SAM" id="MobiDB-lite"/>
    </source>
</evidence>
<sequence>MEWITVDTLDKIQERRNKKAAINTSRTRTEKAKAQSEYTEVNKQVGRSIRADKSKYVEDLAMTAEKAAREGNKRQLYDTTKKLNGNHHKPERPVKSKEGEVITNIEEQRNRWVEHFKELLYRPTPLNPPNIEAAHMDLPIDVGPPTIEEISMAVKQIKSGKAAGPENIQAEALKADVAATAKILHILFNKIWDEEQVPTDWKERLLIKIPKKGDLSKCDNYRGITLLSIPGNVFNRVLLNRMKDCVDAKLLDRQAGFRKDRSCTDQIGTLRITVEQSIE</sequence>
<dbReference type="STRING" id="31246.A0A183PCA5"/>
<organism evidence="2 3">
    <name type="scientific">Schistosoma mattheei</name>
    <dbReference type="NCBI Taxonomy" id="31246"/>
    <lineage>
        <taxon>Eukaryota</taxon>
        <taxon>Metazoa</taxon>
        <taxon>Spiralia</taxon>
        <taxon>Lophotrochozoa</taxon>
        <taxon>Platyhelminthes</taxon>
        <taxon>Trematoda</taxon>
        <taxon>Digenea</taxon>
        <taxon>Strigeidida</taxon>
        <taxon>Schistosomatoidea</taxon>
        <taxon>Schistosomatidae</taxon>
        <taxon>Schistosoma</taxon>
    </lineage>
</organism>
<accession>A0A183PCA5</accession>
<dbReference type="EMBL" id="UZAL01032007">
    <property type="protein sequence ID" value="VDP59798.1"/>
    <property type="molecule type" value="Genomic_DNA"/>
</dbReference>
<reference evidence="2 3" key="1">
    <citation type="submission" date="2018-11" db="EMBL/GenBank/DDBJ databases">
        <authorList>
            <consortium name="Pathogen Informatics"/>
        </authorList>
    </citation>
    <scope>NUCLEOTIDE SEQUENCE [LARGE SCALE GENOMIC DNA]</scope>
    <source>
        <strain>Denwood</strain>
        <strain evidence="3">Zambia</strain>
    </source>
</reference>
<proteinExistence type="predicted"/>